<evidence type="ECO:0000313" key="3">
    <source>
        <dbReference type="Proteomes" id="UP000002011"/>
    </source>
</evidence>
<gene>
    <name evidence="2" type="ordered locus">Dfer_1511</name>
</gene>
<dbReference type="RefSeq" id="WP_015811010.1">
    <property type="nucleotide sequence ID" value="NC_013037.1"/>
</dbReference>
<evidence type="ECO:0000313" key="2">
    <source>
        <dbReference type="EMBL" id="ACT92756.1"/>
    </source>
</evidence>
<reference evidence="2 3" key="1">
    <citation type="journal article" date="2009" name="Stand. Genomic Sci.">
        <title>Complete genome sequence of Dyadobacter fermentans type strain (NS114).</title>
        <authorList>
            <person name="Lang E."/>
            <person name="Lapidus A."/>
            <person name="Chertkov O."/>
            <person name="Brettin T."/>
            <person name="Detter J.C."/>
            <person name="Han C."/>
            <person name="Copeland A."/>
            <person name="Glavina Del Rio T."/>
            <person name="Nolan M."/>
            <person name="Chen F."/>
            <person name="Lucas S."/>
            <person name="Tice H."/>
            <person name="Cheng J.F."/>
            <person name="Land M."/>
            <person name="Hauser L."/>
            <person name="Chang Y.J."/>
            <person name="Jeffries C.D."/>
            <person name="Kopitz M."/>
            <person name="Bruce D."/>
            <person name="Goodwin L."/>
            <person name="Pitluck S."/>
            <person name="Ovchinnikova G."/>
            <person name="Pati A."/>
            <person name="Ivanova N."/>
            <person name="Mavrommatis K."/>
            <person name="Chen A."/>
            <person name="Palaniappan K."/>
            <person name="Chain P."/>
            <person name="Bristow J."/>
            <person name="Eisen J.A."/>
            <person name="Markowitz V."/>
            <person name="Hugenholtz P."/>
            <person name="Goker M."/>
            <person name="Rohde M."/>
            <person name="Kyrpides N.C."/>
            <person name="Klenk H.P."/>
        </authorList>
    </citation>
    <scope>NUCLEOTIDE SEQUENCE [LARGE SCALE GENOMIC DNA]</scope>
    <source>
        <strain evidence="3">ATCC 700827 / DSM 18053 / CIP 107007 / KCTC 52180 / NS114</strain>
    </source>
</reference>
<organism evidence="2 3">
    <name type="scientific">Dyadobacter fermentans (strain ATCC 700827 / DSM 18053 / CIP 107007 / KCTC 52180 / NS114)</name>
    <dbReference type="NCBI Taxonomy" id="471854"/>
    <lineage>
        <taxon>Bacteria</taxon>
        <taxon>Pseudomonadati</taxon>
        <taxon>Bacteroidota</taxon>
        <taxon>Cytophagia</taxon>
        <taxon>Cytophagales</taxon>
        <taxon>Spirosomataceae</taxon>
        <taxon>Dyadobacter</taxon>
    </lineage>
</organism>
<dbReference type="HOGENOM" id="CLU_1658067_0_0_10"/>
<keyword evidence="3" id="KW-1185">Reference proteome</keyword>
<dbReference type="Proteomes" id="UP000002011">
    <property type="component" value="Chromosome"/>
</dbReference>
<name>C6VRQ3_DYAFD</name>
<dbReference type="EMBL" id="CP001619">
    <property type="protein sequence ID" value="ACT92756.1"/>
    <property type="molecule type" value="Genomic_DNA"/>
</dbReference>
<protein>
    <submittedName>
        <fullName evidence="2">Uncharacterized protein</fullName>
    </submittedName>
</protein>
<sequence>MFEAVILLVIIALVLLFLRAGRQNTIAYRKRVAPPNRGNAIDDHPTAFGHSGSSDQFYTNSPGSENTLYEPLAFGGAEFGGGGAGESYDTGTFGGESYDTGTFGGESYDTGAYGSDPSDAGDAGNAFSYDDSGSSCDSDGSGSDSSSDSSGDSCSSSND</sequence>
<evidence type="ECO:0000256" key="1">
    <source>
        <dbReference type="SAM" id="MobiDB-lite"/>
    </source>
</evidence>
<dbReference type="STRING" id="471854.Dfer_1511"/>
<feature type="region of interest" description="Disordered" evidence="1">
    <location>
        <begin position="85"/>
        <end position="159"/>
    </location>
</feature>
<dbReference type="OrthoDB" id="9945624at2"/>
<accession>C6VRQ3</accession>
<dbReference type="KEGG" id="dfe:Dfer_1511"/>
<proteinExistence type="predicted"/>
<feature type="compositionally biased region" description="Low complexity" evidence="1">
    <location>
        <begin position="130"/>
        <end position="159"/>
    </location>
</feature>
<dbReference type="AlphaFoldDB" id="C6VRQ3"/>